<protein>
    <submittedName>
        <fullName evidence="5">Phage tail protein</fullName>
    </submittedName>
</protein>
<dbReference type="InterPro" id="IPR023399">
    <property type="entry name" value="Baseplate-like_2-layer_sand"/>
</dbReference>
<dbReference type="InterPro" id="IPR049354">
    <property type="entry name" value="GpP-like_N"/>
</dbReference>
<evidence type="ECO:0000313" key="5">
    <source>
        <dbReference type="EMBL" id="AWX98669.1"/>
    </source>
</evidence>
<dbReference type="Pfam" id="PF21929">
    <property type="entry name" value="GpP_4th"/>
    <property type="match status" value="1"/>
</dbReference>
<dbReference type="AlphaFoldDB" id="A0A2Z4PMI1"/>
<dbReference type="PIRSF" id="PIRSF004440">
    <property type="entry name" value="GpP"/>
    <property type="match status" value="1"/>
</dbReference>
<feature type="domain" description="Baseplate hub protein gp44/GpP-like C-terminal" evidence="2">
    <location>
        <begin position="257"/>
        <end position="340"/>
    </location>
</feature>
<evidence type="ECO:0000259" key="2">
    <source>
        <dbReference type="Pfam" id="PF21929"/>
    </source>
</evidence>
<name>A0A2Z4PMI1_9GAMM</name>
<dbReference type="Pfam" id="PF22255">
    <property type="entry name" value="Gp44-like_2nd"/>
    <property type="match status" value="1"/>
</dbReference>
<sequence length="362" mass="39814">MDKVILKAAGNAYEGWQKVRINRSLTAMAGTFDLELTWQFQGDVAAYNDFIDGLLTGSECTVDIGKDRLITGYLDDFIPSYDDETITVSVTGRDKTADLVDCSVVQQSGQFKNQTLLQIAVIVSTPFGISVINETDVGAAFEQVMVEQGETAHEFLARLAQQRGVLLTTNGLGQLVITRASKKRGEVALKLGVNIKAGRGRFSRKLRFSEYIIKATGLGWGDDQPVENVGGISATITDKNVKRYRPLVIVNDEVTTAAGASLRGKWERQRAISASNTAEYTLTGWRNPNTGNLYQLNRIVPVTDDIMNINQDMLISNILYSEDNDTGRLIVLSVVDPESLNVPEKADVELKKDWKGIPYVAN</sequence>
<dbReference type="InterPro" id="IPR053981">
    <property type="entry name" value="Gp44/GpP-like_2nd"/>
</dbReference>
<reference evidence="5 6" key="1">
    <citation type="submission" date="2016-06" db="EMBL/GenBank/DDBJ databases">
        <title>The sequenced genome of the ice-adhering bacterium Marinomonas primoryensis, from Antarctica.</title>
        <authorList>
            <person name="Graham L."/>
            <person name="Vance T.D.R."/>
            <person name="Davies P.L."/>
        </authorList>
    </citation>
    <scope>NUCLEOTIDE SEQUENCE [LARGE SCALE GENOMIC DNA]</scope>
    <source>
        <strain evidence="5 6">AceL</strain>
    </source>
</reference>
<dbReference type="InterPro" id="IPR026276">
    <property type="entry name" value="Baseplate_GpP"/>
</dbReference>
<dbReference type="EMBL" id="CP016181">
    <property type="protein sequence ID" value="AWX98567.1"/>
    <property type="molecule type" value="Genomic_DNA"/>
</dbReference>
<dbReference type="RefSeq" id="WP_112134657.1">
    <property type="nucleotide sequence ID" value="NZ_CP016181.1"/>
</dbReference>
<evidence type="ECO:0000313" key="4">
    <source>
        <dbReference type="EMBL" id="AWX98567.1"/>
    </source>
</evidence>
<gene>
    <name evidence="4" type="ORF">A8139_00120</name>
    <name evidence="5" type="ORF">A8139_00685</name>
</gene>
<dbReference type="OrthoDB" id="9016931at2"/>
<dbReference type="Gene3D" id="3.30.1920.10">
    <property type="entry name" value="Baseplate protein-like domains - 2 layer sandwich fold"/>
    <property type="match status" value="1"/>
</dbReference>
<accession>A0A2Z4PMI1</accession>
<dbReference type="InterPro" id="IPR053982">
    <property type="entry name" value="Gp44/GpP-like_C"/>
</dbReference>
<organism evidence="5 6">
    <name type="scientific">Marinomonas primoryensis</name>
    <dbReference type="NCBI Taxonomy" id="178399"/>
    <lineage>
        <taxon>Bacteria</taxon>
        <taxon>Pseudomonadati</taxon>
        <taxon>Pseudomonadota</taxon>
        <taxon>Gammaproteobacteria</taxon>
        <taxon>Oceanospirillales</taxon>
        <taxon>Oceanospirillaceae</taxon>
        <taxon>Marinomonas</taxon>
    </lineage>
</organism>
<evidence type="ECO:0000259" key="1">
    <source>
        <dbReference type="Pfam" id="PF21683"/>
    </source>
</evidence>
<evidence type="ECO:0000259" key="3">
    <source>
        <dbReference type="Pfam" id="PF22255"/>
    </source>
</evidence>
<dbReference type="Pfam" id="PF21683">
    <property type="entry name" value="GpP-like_1st"/>
    <property type="match status" value="1"/>
</dbReference>
<dbReference type="Proteomes" id="UP000249898">
    <property type="component" value="Chromosome"/>
</dbReference>
<dbReference type="EMBL" id="CP016181">
    <property type="protein sequence ID" value="AWX98669.1"/>
    <property type="molecule type" value="Genomic_DNA"/>
</dbReference>
<proteinExistence type="predicted"/>
<dbReference type="Gene3D" id="3.55.50.10">
    <property type="entry name" value="Baseplate protein-like domains"/>
    <property type="match status" value="1"/>
</dbReference>
<evidence type="ECO:0000313" key="6">
    <source>
        <dbReference type="Proteomes" id="UP000249898"/>
    </source>
</evidence>
<feature type="domain" description="Baseplate hub protein gp44-like N-terminal" evidence="1">
    <location>
        <begin position="4"/>
        <end position="94"/>
    </location>
</feature>
<dbReference type="SUPFAM" id="SSF69279">
    <property type="entry name" value="Phage tail proteins"/>
    <property type="match status" value="2"/>
</dbReference>
<dbReference type="Gene3D" id="2.30.300.10">
    <property type="entry name" value="Baseplate protein-like domain - beta roll fold"/>
    <property type="match status" value="1"/>
</dbReference>
<feature type="domain" description="Baseplate hub protein gp44/GpP-like second" evidence="3">
    <location>
        <begin position="96"/>
        <end position="179"/>
    </location>
</feature>